<accession>A0ABD1ZNI8</accession>
<organism evidence="8 9">
    <name type="scientific">Riccia fluitans</name>
    <dbReference type="NCBI Taxonomy" id="41844"/>
    <lineage>
        <taxon>Eukaryota</taxon>
        <taxon>Viridiplantae</taxon>
        <taxon>Streptophyta</taxon>
        <taxon>Embryophyta</taxon>
        <taxon>Marchantiophyta</taxon>
        <taxon>Marchantiopsida</taxon>
        <taxon>Marchantiidae</taxon>
        <taxon>Marchantiales</taxon>
        <taxon>Ricciaceae</taxon>
        <taxon>Riccia</taxon>
    </lineage>
</organism>
<comment type="subcellular location">
    <subcellularLocation>
        <location evidence="2">Chromosome</location>
    </subcellularLocation>
    <subcellularLocation>
        <location evidence="1">Nucleus</location>
    </subcellularLocation>
</comment>
<evidence type="ECO:0000313" key="9">
    <source>
        <dbReference type="Proteomes" id="UP001605036"/>
    </source>
</evidence>
<comment type="similarity">
    <text evidence="3">Belongs to the Integrator subunit 8 family.</text>
</comment>
<evidence type="ECO:0000256" key="6">
    <source>
        <dbReference type="SAM" id="MobiDB-lite"/>
    </source>
</evidence>
<evidence type="ECO:0000256" key="5">
    <source>
        <dbReference type="ARBA" id="ARBA00023242"/>
    </source>
</evidence>
<dbReference type="Proteomes" id="UP001605036">
    <property type="component" value="Unassembled WGS sequence"/>
</dbReference>
<dbReference type="PANTHER" id="PTHR13350:SF1">
    <property type="entry name" value="INTEGRATOR COMPLEX SUBUNIT 8"/>
    <property type="match status" value="1"/>
</dbReference>
<protein>
    <recommendedName>
        <fullName evidence="7">INTS8 TPR repeats domain-containing protein</fullName>
    </recommendedName>
</protein>
<dbReference type="GO" id="GO:0005634">
    <property type="term" value="C:nucleus"/>
    <property type="evidence" value="ECO:0007669"/>
    <property type="project" value="UniProtKB-SubCell"/>
</dbReference>
<keyword evidence="5" id="KW-0539">Nucleus</keyword>
<dbReference type="EMBL" id="JBHFFA010000001">
    <property type="protein sequence ID" value="KAL2653025.1"/>
    <property type="molecule type" value="Genomic_DNA"/>
</dbReference>
<comment type="caution">
    <text evidence="8">The sequence shown here is derived from an EMBL/GenBank/DDBJ whole genome shotgun (WGS) entry which is preliminary data.</text>
</comment>
<dbReference type="InterPro" id="IPR057980">
    <property type="entry name" value="TPR_INTS8"/>
</dbReference>
<proteinExistence type="inferred from homology"/>
<evidence type="ECO:0000256" key="1">
    <source>
        <dbReference type="ARBA" id="ARBA00004123"/>
    </source>
</evidence>
<feature type="region of interest" description="Disordered" evidence="6">
    <location>
        <begin position="387"/>
        <end position="480"/>
    </location>
</feature>
<dbReference type="InterPro" id="IPR038751">
    <property type="entry name" value="INTS8"/>
</dbReference>
<keyword evidence="4" id="KW-0158">Chromosome</keyword>
<keyword evidence="9" id="KW-1185">Reference proteome</keyword>
<feature type="compositionally biased region" description="Basic and acidic residues" evidence="6">
    <location>
        <begin position="406"/>
        <end position="420"/>
    </location>
</feature>
<feature type="compositionally biased region" description="Basic and acidic residues" evidence="6">
    <location>
        <begin position="504"/>
        <end position="518"/>
    </location>
</feature>
<evidence type="ECO:0000256" key="4">
    <source>
        <dbReference type="ARBA" id="ARBA00022454"/>
    </source>
</evidence>
<reference evidence="8 9" key="1">
    <citation type="submission" date="2024-09" db="EMBL/GenBank/DDBJ databases">
        <title>Chromosome-scale assembly of Riccia fluitans.</title>
        <authorList>
            <person name="Paukszto L."/>
            <person name="Sawicki J."/>
            <person name="Karawczyk K."/>
            <person name="Piernik-Szablinska J."/>
            <person name="Szczecinska M."/>
            <person name="Mazdziarz M."/>
        </authorList>
    </citation>
    <scope>NUCLEOTIDE SEQUENCE [LARGE SCALE GENOMIC DNA]</scope>
    <source>
        <strain evidence="8">Rf_01</strain>
        <tissue evidence="8">Aerial parts of the thallus</tissue>
    </source>
</reference>
<evidence type="ECO:0000256" key="3">
    <source>
        <dbReference type="ARBA" id="ARBA00007147"/>
    </source>
</evidence>
<evidence type="ECO:0000256" key="2">
    <source>
        <dbReference type="ARBA" id="ARBA00004286"/>
    </source>
</evidence>
<feature type="compositionally biased region" description="Polar residues" evidence="6">
    <location>
        <begin position="236"/>
        <end position="253"/>
    </location>
</feature>
<name>A0ABD1ZNI8_9MARC</name>
<feature type="domain" description="INTS8 TPR repeats" evidence="7">
    <location>
        <begin position="1207"/>
        <end position="1334"/>
    </location>
</feature>
<evidence type="ECO:0000313" key="8">
    <source>
        <dbReference type="EMBL" id="KAL2653025.1"/>
    </source>
</evidence>
<dbReference type="GO" id="GO:0005694">
    <property type="term" value="C:chromosome"/>
    <property type="evidence" value="ECO:0007669"/>
    <property type="project" value="UniProtKB-SubCell"/>
</dbReference>
<dbReference type="PANTHER" id="PTHR13350">
    <property type="entry name" value="INTEGRATOR COMPLEX SUBUNIT 8"/>
    <property type="match status" value="1"/>
</dbReference>
<evidence type="ECO:0000259" key="7">
    <source>
        <dbReference type="Pfam" id="PF25756"/>
    </source>
</evidence>
<feature type="compositionally biased region" description="Low complexity" evidence="6">
    <location>
        <begin position="980"/>
        <end position="999"/>
    </location>
</feature>
<dbReference type="Pfam" id="PF25756">
    <property type="entry name" value="TPR_INTS8"/>
    <property type="match status" value="1"/>
</dbReference>
<sequence length="1365" mass="149159">MDRERERAGARSDVASLWIDFLLLPAKLEEHLAAGPAAAPSPTDLITMFLEQAFLNQKAVNGGSSGNIASKDQETQGSGKVVSKTASLLCERAARVAVVAQLTLTEIEGSLSSQQHQFVLLKTLIRHDEGRTLLHQCNLHRWLLHKALQCHPVGSAAPNVPFPTSRLGFSIAGDDLGDVFHNIMNGNGDTTSFSGSGESRVEEERASVQYLELVLKDEDVSERTEEEQDGVVPTEISGNLHSTSGSQQVSENGASAKENGLSLAYKCQVMFDVAEVHFMRGRIRQAYDFFIRCKESLALLDTRELTPGNQGGDKLTKEILPVPQDRLAGFIVACRMLLSGCSNVEGIPQVKTGHVLQEVAPSFGAPSASQHAIILCEQSRWISRRDSKVGSFHSDPGSGSPISRETSLKRGISEITRDDGTFASNEEENREDGASFEQNKRSRGSKHSGDLNGNLGPQVADVKNGENLNSEGQTKAALNPIEIHHVRDSVAAVKESVMNAVDSVETRSSGDSETKREQALPGKDNSGTDENHDSYLEQVTPSEGAQVMSDAHHAAQIKLLVDLLNYKIGEDALDESYSLADAASGERRQECLTYALIKDIRRGHLSWPYCLSVEKDPLLSELDRSKVAACNLVRSVLEGTSVGIFLRVSEQFENSKVAVEFLMQLLLAIKVVEDGSKFSTEGPDAVNFSRQDGVKKMCFSKQESVAQETGETRSAVVQRVHDLAMYVCCVIDKPWCWDSALRNRMAEQSVTSKFFSLHPSNCFQPFESSATCEYTTSALKSAVEPDSNNMEGIRSIPESDILMFLLQLETLTEIEDFVQGFRNVEGKGAPSTKVIPSDFEEHRGSTGTTQAISSTFAADIASILKGRAFTALKISKDIHVARRFYELALGLVLEDLDCIMMLWLLERTADSDGRVVHQWLRYLPANSERGSLPSLVLVEFAILFLIEKEMWRLLSEFCKWALSLSKDLTFQASGPNMRNESGSVTPGPGTSGTAGESSSKTISLPGLSKHRRLVQTLNSGTILSELLPLCVSLQAEASRNHFNEDVARLGSTLSQLFEDFMCILVGIESGGQVQGSEDTPDWRLNQSGVNHPAFYTGAAGVRFIPKISNPRALMALASLTAGWLQRCHAAGLSTWSLAVERYGVLAGATAGAALPPPPSALPYSSSVLRPVPPRAPPEFGRELFGVLLEAIVSIPGVVEGDREKGHRWLQGLADLAFEDEEHVKALRLYLEAGAIRSAHYCERSTSMPRDIFTRWVIQRMVAACRAVGAGIQAAVLCQCAPAPEHELAFRILQENTLIVDRDAAAYFECLWEVPILELLVNLHAKAGDEERHAIQVGSHHDTSVPLRALHLNVSYFSHYRLLSAK</sequence>
<feature type="region of interest" description="Disordered" evidence="6">
    <location>
        <begin position="502"/>
        <end position="533"/>
    </location>
</feature>
<feature type="region of interest" description="Disordered" evidence="6">
    <location>
        <begin position="219"/>
        <end position="253"/>
    </location>
</feature>
<feature type="region of interest" description="Disordered" evidence="6">
    <location>
        <begin position="975"/>
        <end position="1003"/>
    </location>
</feature>
<gene>
    <name evidence="8" type="ORF">R1flu_021153</name>
</gene>